<organism evidence="1 2">
    <name type="scientific">Pseudoalteromonas phenolica</name>
    <dbReference type="NCBI Taxonomy" id="161398"/>
    <lineage>
        <taxon>Bacteria</taxon>
        <taxon>Pseudomonadati</taxon>
        <taxon>Pseudomonadota</taxon>
        <taxon>Gammaproteobacteria</taxon>
        <taxon>Alteromonadales</taxon>
        <taxon>Pseudoalteromonadaceae</taxon>
        <taxon>Pseudoalteromonas</taxon>
    </lineage>
</organism>
<dbReference type="AlphaFoldDB" id="A0A4Q7IKI5"/>
<evidence type="ECO:0000313" key="2">
    <source>
        <dbReference type="Proteomes" id="UP000291338"/>
    </source>
</evidence>
<accession>A0A4Q7IKI5</accession>
<name>A0A4Q7IKI5_9GAMM</name>
<evidence type="ECO:0000313" key="1">
    <source>
        <dbReference type="EMBL" id="RZQ52155.1"/>
    </source>
</evidence>
<dbReference type="Proteomes" id="UP000291338">
    <property type="component" value="Unassembled WGS sequence"/>
</dbReference>
<dbReference type="EMBL" id="PPSX01000064">
    <property type="protein sequence ID" value="RZQ52155.1"/>
    <property type="molecule type" value="Genomic_DNA"/>
</dbReference>
<sequence>MSNFERHPKFVILDSPLTTYRAGDNDVSDDEVQLHKDMIFAFYIDLCDSFKDKQIIVFENQEPDEDLKSKMTYYHFSKNREIGRYGFFPVV</sequence>
<protein>
    <submittedName>
        <fullName evidence="1">Uncharacterized protein</fullName>
    </submittedName>
</protein>
<reference evidence="1 2" key="1">
    <citation type="submission" date="2018-01" db="EMBL/GenBank/DDBJ databases">
        <title>Co-occurrence of chitin degradation, pigmentation and bioactivity in marine Pseudoalteromonas.</title>
        <authorList>
            <person name="Paulsen S."/>
            <person name="Gram L."/>
            <person name="Machado H."/>
        </authorList>
    </citation>
    <scope>NUCLEOTIDE SEQUENCE [LARGE SCALE GENOMIC DNA]</scope>
    <source>
        <strain evidence="1 2">S3898</strain>
    </source>
</reference>
<gene>
    <name evidence="1" type="ORF">C1E23_15805</name>
</gene>
<dbReference type="RefSeq" id="WP_130256501.1">
    <property type="nucleotide sequence ID" value="NZ_PPSX01000064.1"/>
</dbReference>
<comment type="caution">
    <text evidence="1">The sequence shown here is derived from an EMBL/GenBank/DDBJ whole genome shotgun (WGS) entry which is preliminary data.</text>
</comment>
<proteinExistence type="predicted"/>